<reference evidence="4" key="1">
    <citation type="submission" date="2025-05" db="UniProtKB">
        <authorList>
            <consortium name="RefSeq"/>
        </authorList>
    </citation>
    <scope>NUCLEOTIDE SEQUENCE [LARGE SCALE GENOMIC DNA]</scope>
    <source>
        <strain evidence="4">14028-0561.14</strain>
    </source>
</reference>
<evidence type="ECO:0000313" key="4">
    <source>
        <dbReference type="Proteomes" id="UP001652661"/>
    </source>
</evidence>
<dbReference type="InterPro" id="IPR050468">
    <property type="entry name" value="Cuticle_Struct_Prot"/>
</dbReference>
<keyword evidence="1" id="KW-0193">Cuticle</keyword>
<dbReference type="Proteomes" id="UP001652661">
    <property type="component" value="Chromosome 2R"/>
</dbReference>
<evidence type="ECO:0000256" key="1">
    <source>
        <dbReference type="PROSITE-ProRule" id="PRU00497"/>
    </source>
</evidence>
<feature type="signal peptide" evidence="3">
    <location>
        <begin position="1"/>
        <end position="19"/>
    </location>
</feature>
<gene>
    <name evidence="5" type="primary">Cpr47Ec</name>
</gene>
<dbReference type="AlphaFoldDB" id="A0A6P4IFB1"/>
<evidence type="ECO:0000256" key="3">
    <source>
        <dbReference type="SAM" id="SignalP"/>
    </source>
</evidence>
<keyword evidence="3" id="KW-0732">Signal</keyword>
<dbReference type="PANTHER" id="PTHR10380">
    <property type="entry name" value="CUTICLE PROTEIN"/>
    <property type="match status" value="1"/>
</dbReference>
<organism evidence="4 5">
    <name type="scientific">Drosophila kikkawai</name>
    <name type="common">Fruit fly</name>
    <dbReference type="NCBI Taxonomy" id="30033"/>
    <lineage>
        <taxon>Eukaryota</taxon>
        <taxon>Metazoa</taxon>
        <taxon>Ecdysozoa</taxon>
        <taxon>Arthropoda</taxon>
        <taxon>Hexapoda</taxon>
        <taxon>Insecta</taxon>
        <taxon>Pterygota</taxon>
        <taxon>Neoptera</taxon>
        <taxon>Endopterygota</taxon>
        <taxon>Diptera</taxon>
        <taxon>Brachycera</taxon>
        <taxon>Muscomorpha</taxon>
        <taxon>Ephydroidea</taxon>
        <taxon>Drosophilidae</taxon>
        <taxon>Drosophila</taxon>
        <taxon>Sophophora</taxon>
    </lineage>
</organism>
<dbReference type="OrthoDB" id="6436213at2759"/>
<sequence>MYKFLPLFVLAVLVISSHALPVDSESSVEPETTKDNEGSFDTVYESRVEPKQRVLPREPNQSESTPVAIVKSETNKHNDGSYDSVYESADGTVRQEDAAIVDAGTDEEALEVKGSYKYINDLGETVEVFYTAGKNGFVPYGSIINPEITAVAEAAKDLPKAEKFEKVEKFQKVEKFAKVEKFEKVEQAEEA</sequence>
<dbReference type="GO" id="GO:0008010">
    <property type="term" value="F:structural constituent of chitin-based larval cuticle"/>
    <property type="evidence" value="ECO:0007669"/>
    <property type="project" value="TreeGrafter"/>
</dbReference>
<evidence type="ECO:0000256" key="2">
    <source>
        <dbReference type="SAM" id="MobiDB-lite"/>
    </source>
</evidence>
<dbReference type="InterPro" id="IPR000618">
    <property type="entry name" value="Insect_cuticle"/>
</dbReference>
<dbReference type="RefSeq" id="XP_017026955.1">
    <property type="nucleotide sequence ID" value="XM_017171466.2"/>
</dbReference>
<dbReference type="PANTHER" id="PTHR10380:SF233">
    <property type="entry name" value="CUTICULAR PROTEIN 47EB-RELATED"/>
    <property type="match status" value="1"/>
</dbReference>
<feature type="compositionally biased region" description="Basic and acidic residues" evidence="2">
    <location>
        <begin position="44"/>
        <end position="56"/>
    </location>
</feature>
<name>A0A6P4IFB1_DROKI</name>
<keyword evidence="4" id="KW-1185">Reference proteome</keyword>
<feature type="chain" id="PRO_5027862768" evidence="3">
    <location>
        <begin position="20"/>
        <end position="191"/>
    </location>
</feature>
<reference evidence="5" key="2">
    <citation type="submission" date="2025-08" db="UniProtKB">
        <authorList>
            <consortium name="RefSeq"/>
        </authorList>
    </citation>
    <scope>IDENTIFICATION</scope>
    <source>
        <strain evidence="5">14028-0561.14</strain>
        <tissue evidence="5">Whole fly</tissue>
    </source>
</reference>
<feature type="region of interest" description="Disordered" evidence="2">
    <location>
        <begin position="22"/>
        <end position="66"/>
    </location>
</feature>
<protein>
    <submittedName>
        <fullName evidence="5">Endocuticle structural glycoprotein SgAbd-1</fullName>
    </submittedName>
</protein>
<proteinExistence type="predicted"/>
<dbReference type="PROSITE" id="PS51155">
    <property type="entry name" value="CHIT_BIND_RR_2"/>
    <property type="match status" value="1"/>
</dbReference>
<accession>A0A6P4IFB1</accession>
<evidence type="ECO:0000313" key="5">
    <source>
        <dbReference type="RefSeq" id="XP_017026955.1"/>
    </source>
</evidence>
<dbReference type="GO" id="GO:0062129">
    <property type="term" value="C:chitin-based extracellular matrix"/>
    <property type="evidence" value="ECO:0007669"/>
    <property type="project" value="TreeGrafter"/>
</dbReference>
<dbReference type="Pfam" id="PF00379">
    <property type="entry name" value="Chitin_bind_4"/>
    <property type="match status" value="1"/>
</dbReference>